<feature type="region of interest" description="Disordered" evidence="12">
    <location>
        <begin position="1"/>
        <end position="73"/>
    </location>
</feature>
<comment type="subcellular location">
    <subcellularLocation>
        <location evidence="1">Endomembrane system</location>
        <topology evidence="1">Multi-pass membrane protein</topology>
    </subcellularLocation>
</comment>
<keyword evidence="5 11" id="KW-1133">Transmembrane helix</keyword>
<feature type="compositionally biased region" description="Polar residues" evidence="12">
    <location>
        <begin position="291"/>
        <end position="300"/>
    </location>
</feature>
<keyword evidence="9 11" id="KW-0012">Acyltransferase</keyword>
<gene>
    <name evidence="14" type="ORF">BASA50_005640</name>
</gene>
<sequence length="673" mass="75303">MKHKPSDRQQYDGLHQPTVVSVGPSRQHPSPVLHQPHHQRKLKRPNNTAIRPYTRRRPTALHQDPSQTDGSINRCWRLLPPSINRQQLRLYYPSLTAVQKTSSDLGMPDPKAKSVALARARLRGQYEPQSSSTSMVSSYASTTNNETARTFVATKPVSSSNERPTIVKHVLASGISIPEAAKAIKGQQKVLFGMAFMAHTPPNRSSFKSCGDKKDKEPSSSPGTTFNTTIPETAPSLAAPLTPAEPEISPTAVTTTYSMTTSLERDTVSSPLASSNDHPRPLLQAGRHLPKSSQSFQHRPSSAAASLAYTAFKCDDNSVNTVHVSKNSDVLARSMMMRDLRKPNPGDTEESTQNYNDPHALGSTKLNLPMVVVNHDLFFSGDGFERSLFNAWYRKNGWHRPFHARFLLHIFVWLFVVGVYFLFILRFVYPLSVRYVMYGTTGLGTLLQLACMIGTLSVDPQDSNVRRSRIPRNTSYVKQVGVPVIDPDTLFCQICQVHVGIQTKHCKPCNKCVGVYDHHCDYLSTCIGKRNYKVFFATILFGFIMTYAISSVALYAFVQYFTDRDTFANIVMELFQRSNESDQKTVAAMIFTYMVLVMVIAGGATNLFLFHARISYVGVTTIGYLESRAARGPDLWHINTKEYKKSRALAHEFSNSIEPADYNPMDNPWHNPV</sequence>
<comment type="domain">
    <text evidence="11">The DHHC domain is required for palmitoyltransferase activity.</text>
</comment>
<dbReference type="PANTHER" id="PTHR22883">
    <property type="entry name" value="ZINC FINGER DHHC DOMAIN CONTAINING PROTEIN"/>
    <property type="match status" value="1"/>
</dbReference>
<keyword evidence="6 11" id="KW-0472">Membrane</keyword>
<keyword evidence="15" id="KW-1185">Reference proteome</keyword>
<evidence type="ECO:0000313" key="14">
    <source>
        <dbReference type="EMBL" id="KAH6595739.1"/>
    </source>
</evidence>
<dbReference type="Proteomes" id="UP001648503">
    <property type="component" value="Unassembled WGS sequence"/>
</dbReference>
<feature type="compositionally biased region" description="Basic and acidic residues" evidence="12">
    <location>
        <begin position="1"/>
        <end position="10"/>
    </location>
</feature>
<feature type="compositionally biased region" description="Basic residues" evidence="12">
    <location>
        <begin position="35"/>
        <end position="44"/>
    </location>
</feature>
<evidence type="ECO:0000256" key="9">
    <source>
        <dbReference type="ARBA" id="ARBA00023315"/>
    </source>
</evidence>
<dbReference type="InterPro" id="IPR039859">
    <property type="entry name" value="PFA4/ZDH16/20/ERF2-like"/>
</dbReference>
<evidence type="ECO:0000256" key="10">
    <source>
        <dbReference type="ARBA" id="ARBA00048048"/>
    </source>
</evidence>
<evidence type="ECO:0000256" key="3">
    <source>
        <dbReference type="ARBA" id="ARBA00022679"/>
    </source>
</evidence>
<evidence type="ECO:0000256" key="8">
    <source>
        <dbReference type="ARBA" id="ARBA00023288"/>
    </source>
</evidence>
<dbReference type="EC" id="2.3.1.225" evidence="11"/>
<proteinExistence type="inferred from homology"/>
<feature type="transmembrane region" description="Helical" evidence="11">
    <location>
        <begin position="406"/>
        <end position="429"/>
    </location>
</feature>
<dbReference type="Pfam" id="PF01529">
    <property type="entry name" value="DHHC"/>
    <property type="match status" value="1"/>
</dbReference>
<evidence type="ECO:0000256" key="4">
    <source>
        <dbReference type="ARBA" id="ARBA00022692"/>
    </source>
</evidence>
<evidence type="ECO:0000256" key="2">
    <source>
        <dbReference type="ARBA" id="ARBA00008574"/>
    </source>
</evidence>
<comment type="caution">
    <text evidence="14">The sequence shown here is derived from an EMBL/GenBank/DDBJ whole genome shotgun (WGS) entry which is preliminary data.</text>
</comment>
<evidence type="ECO:0000256" key="6">
    <source>
        <dbReference type="ARBA" id="ARBA00023136"/>
    </source>
</evidence>
<dbReference type="PANTHER" id="PTHR22883:SF301">
    <property type="entry name" value="PALMITOYLTRANSFERASE ZDHHC12"/>
    <property type="match status" value="1"/>
</dbReference>
<feature type="domain" description="Palmitoyltransferase DHHC" evidence="13">
    <location>
        <begin position="489"/>
        <end position="626"/>
    </location>
</feature>
<feature type="transmembrane region" description="Helical" evidence="11">
    <location>
        <begin position="534"/>
        <end position="558"/>
    </location>
</feature>
<comment type="catalytic activity">
    <reaction evidence="10 11">
        <text>L-cysteinyl-[protein] + hexadecanoyl-CoA = S-hexadecanoyl-L-cysteinyl-[protein] + CoA</text>
        <dbReference type="Rhea" id="RHEA:36683"/>
        <dbReference type="Rhea" id="RHEA-COMP:10131"/>
        <dbReference type="Rhea" id="RHEA-COMP:11032"/>
        <dbReference type="ChEBI" id="CHEBI:29950"/>
        <dbReference type="ChEBI" id="CHEBI:57287"/>
        <dbReference type="ChEBI" id="CHEBI:57379"/>
        <dbReference type="ChEBI" id="CHEBI:74151"/>
        <dbReference type="EC" id="2.3.1.225"/>
    </reaction>
</comment>
<feature type="region of interest" description="Disordered" evidence="12">
    <location>
        <begin position="202"/>
        <end position="248"/>
    </location>
</feature>
<feature type="compositionally biased region" description="Polar residues" evidence="12">
    <location>
        <begin position="219"/>
        <end position="230"/>
    </location>
</feature>
<keyword evidence="7" id="KW-0564">Palmitate</keyword>
<keyword evidence="8" id="KW-0449">Lipoprotein</keyword>
<reference evidence="14 15" key="1">
    <citation type="submission" date="2021-02" db="EMBL/GenBank/DDBJ databases">
        <title>Variation within the Batrachochytrium salamandrivorans European outbreak.</title>
        <authorList>
            <person name="Kelly M."/>
            <person name="Pasmans F."/>
            <person name="Shea T.P."/>
            <person name="Munoz J.F."/>
            <person name="Carranza S."/>
            <person name="Cuomo C.A."/>
            <person name="Martel A."/>
        </authorList>
    </citation>
    <scope>NUCLEOTIDE SEQUENCE [LARGE SCALE GENOMIC DNA]</scope>
    <source>
        <strain evidence="14 15">AMFP18/2</strain>
    </source>
</reference>
<keyword evidence="3 11" id="KW-0808">Transferase</keyword>
<evidence type="ECO:0000256" key="1">
    <source>
        <dbReference type="ARBA" id="ARBA00004127"/>
    </source>
</evidence>
<feature type="region of interest" description="Disordered" evidence="12">
    <location>
        <begin position="265"/>
        <end position="300"/>
    </location>
</feature>
<evidence type="ECO:0000256" key="5">
    <source>
        <dbReference type="ARBA" id="ARBA00022989"/>
    </source>
</evidence>
<protein>
    <recommendedName>
        <fullName evidence="11">Palmitoyltransferase</fullName>
        <ecNumber evidence="11">2.3.1.225</ecNumber>
    </recommendedName>
</protein>
<comment type="similarity">
    <text evidence="2 11">Belongs to the DHHC palmitoyltransferase family.</text>
</comment>
<feature type="transmembrane region" description="Helical" evidence="11">
    <location>
        <begin position="586"/>
        <end position="609"/>
    </location>
</feature>
<evidence type="ECO:0000256" key="12">
    <source>
        <dbReference type="SAM" id="MobiDB-lite"/>
    </source>
</evidence>
<accession>A0ABQ8FFB4</accession>
<keyword evidence="4 11" id="KW-0812">Transmembrane</keyword>
<feature type="compositionally biased region" description="Low complexity" evidence="12">
    <location>
        <begin position="231"/>
        <end position="248"/>
    </location>
</feature>
<organism evidence="14 15">
    <name type="scientific">Batrachochytrium salamandrivorans</name>
    <dbReference type="NCBI Taxonomy" id="1357716"/>
    <lineage>
        <taxon>Eukaryota</taxon>
        <taxon>Fungi</taxon>
        <taxon>Fungi incertae sedis</taxon>
        <taxon>Chytridiomycota</taxon>
        <taxon>Chytridiomycota incertae sedis</taxon>
        <taxon>Chytridiomycetes</taxon>
        <taxon>Rhizophydiales</taxon>
        <taxon>Rhizophydiales incertae sedis</taxon>
        <taxon>Batrachochytrium</taxon>
    </lineage>
</organism>
<name>A0ABQ8FFB4_9FUNG</name>
<dbReference type="PROSITE" id="PS50216">
    <property type="entry name" value="DHHC"/>
    <property type="match status" value="1"/>
</dbReference>
<dbReference type="InterPro" id="IPR001594">
    <property type="entry name" value="Palmitoyltrfase_DHHC"/>
</dbReference>
<dbReference type="EMBL" id="JAFCIX010000279">
    <property type="protein sequence ID" value="KAH6595739.1"/>
    <property type="molecule type" value="Genomic_DNA"/>
</dbReference>
<feature type="transmembrane region" description="Helical" evidence="11">
    <location>
        <begin position="435"/>
        <end position="458"/>
    </location>
</feature>
<evidence type="ECO:0000313" key="15">
    <source>
        <dbReference type="Proteomes" id="UP001648503"/>
    </source>
</evidence>
<evidence type="ECO:0000256" key="11">
    <source>
        <dbReference type="RuleBase" id="RU079119"/>
    </source>
</evidence>
<evidence type="ECO:0000256" key="7">
    <source>
        <dbReference type="ARBA" id="ARBA00023139"/>
    </source>
</evidence>
<evidence type="ECO:0000259" key="13">
    <source>
        <dbReference type="Pfam" id="PF01529"/>
    </source>
</evidence>